<feature type="compositionally biased region" description="Gly residues" evidence="1">
    <location>
        <begin position="202"/>
        <end position="212"/>
    </location>
</feature>
<proteinExistence type="predicted"/>
<accession>A0AA39WE78</accession>
<keyword evidence="4" id="KW-1185">Reference proteome</keyword>
<organism evidence="3 4">
    <name type="scientific">Immersiella caudata</name>
    <dbReference type="NCBI Taxonomy" id="314043"/>
    <lineage>
        <taxon>Eukaryota</taxon>
        <taxon>Fungi</taxon>
        <taxon>Dikarya</taxon>
        <taxon>Ascomycota</taxon>
        <taxon>Pezizomycotina</taxon>
        <taxon>Sordariomycetes</taxon>
        <taxon>Sordariomycetidae</taxon>
        <taxon>Sordariales</taxon>
        <taxon>Lasiosphaeriaceae</taxon>
        <taxon>Immersiella</taxon>
    </lineage>
</organism>
<evidence type="ECO:0000313" key="4">
    <source>
        <dbReference type="Proteomes" id="UP001175000"/>
    </source>
</evidence>
<feature type="compositionally biased region" description="Basic and acidic residues" evidence="1">
    <location>
        <begin position="104"/>
        <end position="113"/>
    </location>
</feature>
<dbReference type="InterPro" id="IPR001202">
    <property type="entry name" value="WW_dom"/>
</dbReference>
<feature type="region of interest" description="Disordered" evidence="1">
    <location>
        <begin position="1"/>
        <end position="20"/>
    </location>
</feature>
<feature type="region of interest" description="Disordered" evidence="1">
    <location>
        <begin position="39"/>
        <end position="218"/>
    </location>
</feature>
<dbReference type="PROSITE" id="PS50020">
    <property type="entry name" value="WW_DOMAIN_2"/>
    <property type="match status" value="1"/>
</dbReference>
<dbReference type="InterPro" id="IPR036020">
    <property type="entry name" value="WW_dom_sf"/>
</dbReference>
<dbReference type="Pfam" id="PF00397">
    <property type="entry name" value="WW"/>
    <property type="match status" value="1"/>
</dbReference>
<dbReference type="CDD" id="cd00201">
    <property type="entry name" value="WW"/>
    <property type="match status" value="1"/>
</dbReference>
<dbReference type="PROSITE" id="PS01159">
    <property type="entry name" value="WW_DOMAIN_1"/>
    <property type="match status" value="1"/>
</dbReference>
<dbReference type="SMART" id="SM00456">
    <property type="entry name" value="WW"/>
    <property type="match status" value="1"/>
</dbReference>
<feature type="compositionally biased region" description="Low complexity" evidence="1">
    <location>
        <begin position="124"/>
        <end position="138"/>
    </location>
</feature>
<evidence type="ECO:0000259" key="2">
    <source>
        <dbReference type="PROSITE" id="PS50020"/>
    </source>
</evidence>
<gene>
    <name evidence="3" type="ORF">B0T14DRAFT_284997</name>
</gene>
<feature type="domain" description="WW" evidence="2">
    <location>
        <begin position="14"/>
        <end position="48"/>
    </location>
</feature>
<feature type="compositionally biased region" description="Low complexity" evidence="1">
    <location>
        <begin position="89"/>
        <end position="102"/>
    </location>
</feature>
<reference evidence="3" key="1">
    <citation type="submission" date="2023-06" db="EMBL/GenBank/DDBJ databases">
        <title>Genome-scale phylogeny and comparative genomics of the fungal order Sordariales.</title>
        <authorList>
            <consortium name="Lawrence Berkeley National Laboratory"/>
            <person name="Hensen N."/>
            <person name="Bonometti L."/>
            <person name="Westerberg I."/>
            <person name="Brannstrom I.O."/>
            <person name="Guillou S."/>
            <person name="Cros-Aarteil S."/>
            <person name="Calhoun S."/>
            <person name="Haridas S."/>
            <person name="Kuo A."/>
            <person name="Mondo S."/>
            <person name="Pangilinan J."/>
            <person name="Riley R."/>
            <person name="Labutti K."/>
            <person name="Andreopoulos B."/>
            <person name="Lipzen A."/>
            <person name="Chen C."/>
            <person name="Yanf M."/>
            <person name="Daum C."/>
            <person name="Ng V."/>
            <person name="Clum A."/>
            <person name="Steindorff A."/>
            <person name="Ohm R."/>
            <person name="Martin F."/>
            <person name="Silar P."/>
            <person name="Natvig D."/>
            <person name="Lalanne C."/>
            <person name="Gautier V."/>
            <person name="Ament-Velasquez S.L."/>
            <person name="Kruys A."/>
            <person name="Hutchinson M.I."/>
            <person name="Powell A.J."/>
            <person name="Barry K."/>
            <person name="Miller A.N."/>
            <person name="Grigoriev I.V."/>
            <person name="Debuchy R."/>
            <person name="Gladieux P."/>
            <person name="Thoren M.H."/>
            <person name="Johannesson H."/>
        </authorList>
    </citation>
    <scope>NUCLEOTIDE SEQUENCE</scope>
    <source>
        <strain evidence="3">CBS 606.72</strain>
    </source>
</reference>
<evidence type="ECO:0000313" key="3">
    <source>
        <dbReference type="EMBL" id="KAK0613780.1"/>
    </source>
</evidence>
<feature type="compositionally biased region" description="Low complexity" evidence="1">
    <location>
        <begin position="169"/>
        <end position="179"/>
    </location>
</feature>
<feature type="compositionally biased region" description="Pro residues" evidence="1">
    <location>
        <begin position="139"/>
        <end position="158"/>
    </location>
</feature>
<dbReference type="Gene3D" id="2.20.70.10">
    <property type="match status" value="1"/>
</dbReference>
<evidence type="ECO:0000256" key="1">
    <source>
        <dbReference type="SAM" id="MobiDB-lite"/>
    </source>
</evidence>
<sequence>MADYFEAPQGPPPPKVPEGWAARWNDQYKEWFYVNTYTKKSQWDKPTEPARPVADDAAPQGPPPSYTPSAGVATPTDAKVNPYDDKTSAHAAGSAAGPSNALSEDERLARQLQEEEDARARASPYGGVPPGAAAAYVQSPPPQTQSAPPFPNALPPRPNNLADKGKGLLGKFLGKKTGSSGHGSSGGFGGLGGLMGSSGSHGSHGGQHGGYGSPAPYGQQPGYAAPGYGGYGAPPPGNYGGYPGQQGYYPPQHGYGGYPPQHGGGFGGFGGHGGARPHKSGPGMGAMAGGAALGVGAGLVGGALVANAIHDNNEDMYQEGFDAGQMDDGGGDFGGDF</sequence>
<name>A0AA39WE78_9PEZI</name>
<feature type="compositionally biased region" description="Gly residues" evidence="1">
    <location>
        <begin position="180"/>
        <end position="196"/>
    </location>
</feature>
<comment type="caution">
    <text evidence="3">The sequence shown here is derived from an EMBL/GenBank/DDBJ whole genome shotgun (WGS) entry which is preliminary data.</text>
</comment>
<dbReference type="AlphaFoldDB" id="A0AA39WE78"/>
<dbReference type="Proteomes" id="UP001175000">
    <property type="component" value="Unassembled WGS sequence"/>
</dbReference>
<dbReference type="EMBL" id="JAULSU010000006">
    <property type="protein sequence ID" value="KAK0613780.1"/>
    <property type="molecule type" value="Genomic_DNA"/>
</dbReference>
<protein>
    <recommendedName>
        <fullName evidence="2">WW domain-containing protein</fullName>
    </recommendedName>
</protein>
<dbReference type="SUPFAM" id="SSF51045">
    <property type="entry name" value="WW domain"/>
    <property type="match status" value="1"/>
</dbReference>